<protein>
    <submittedName>
        <fullName evidence="1">Uncharacterized protein</fullName>
    </submittedName>
</protein>
<name>A0A452SIV0_URSAM</name>
<evidence type="ECO:0000313" key="1">
    <source>
        <dbReference type="Ensembl" id="ENSUAMP00000032468.1"/>
    </source>
</evidence>
<organism evidence="1 2">
    <name type="scientific">Ursus americanus</name>
    <name type="common">American black bear</name>
    <name type="synonym">Euarctos americanus</name>
    <dbReference type="NCBI Taxonomy" id="9643"/>
    <lineage>
        <taxon>Eukaryota</taxon>
        <taxon>Metazoa</taxon>
        <taxon>Chordata</taxon>
        <taxon>Craniata</taxon>
        <taxon>Vertebrata</taxon>
        <taxon>Euteleostomi</taxon>
        <taxon>Mammalia</taxon>
        <taxon>Eutheria</taxon>
        <taxon>Laurasiatheria</taxon>
        <taxon>Carnivora</taxon>
        <taxon>Caniformia</taxon>
        <taxon>Ursidae</taxon>
        <taxon>Ursus</taxon>
    </lineage>
</organism>
<dbReference type="AlphaFoldDB" id="A0A452SIV0"/>
<accession>A0A452SIV0</accession>
<dbReference type="OMA" id="GMCSERP"/>
<reference evidence="1" key="2">
    <citation type="submission" date="2025-08" db="UniProtKB">
        <authorList>
            <consortium name="Ensembl"/>
        </authorList>
    </citation>
    <scope>IDENTIFICATION</scope>
</reference>
<reference evidence="1" key="3">
    <citation type="submission" date="2025-09" db="UniProtKB">
        <authorList>
            <consortium name="Ensembl"/>
        </authorList>
    </citation>
    <scope>IDENTIFICATION</scope>
</reference>
<keyword evidence="2" id="KW-1185">Reference proteome</keyword>
<dbReference type="Ensembl" id="ENSUAMT00000036188.1">
    <property type="protein sequence ID" value="ENSUAMP00000032468.1"/>
    <property type="gene ID" value="ENSUAMG00000024807.1"/>
</dbReference>
<sequence>PDRTHHVAVVQDTKLYLDPGPSPFAIAHVVSRGFVTKGQSLMVVKLRRLRTVWAERRLASEPWSRWRATRLGMCSERPAPRVLLG</sequence>
<evidence type="ECO:0000313" key="2">
    <source>
        <dbReference type="Proteomes" id="UP000291022"/>
    </source>
</evidence>
<reference evidence="2" key="1">
    <citation type="submission" date="2016-06" db="EMBL/GenBank/DDBJ databases">
        <title>De novo assembly and RNA-Seq shows season-dependent expression and editing in black bear kidneys.</title>
        <authorList>
            <person name="Korstanje R."/>
            <person name="Srivastava A."/>
            <person name="Sarsani V.K."/>
            <person name="Sheehan S.M."/>
            <person name="Seger R.L."/>
            <person name="Barter M.E."/>
            <person name="Lindqvist C."/>
            <person name="Brody L.C."/>
            <person name="Mullikin J.C."/>
        </authorList>
    </citation>
    <scope>NUCLEOTIDE SEQUENCE [LARGE SCALE GENOMIC DNA]</scope>
</reference>
<dbReference type="Proteomes" id="UP000291022">
    <property type="component" value="Unassembled WGS sequence"/>
</dbReference>
<proteinExistence type="predicted"/>